<protein>
    <submittedName>
        <fullName evidence="1">Uncharacterized protein</fullName>
    </submittedName>
</protein>
<dbReference type="RefSeq" id="WP_041114513.1">
    <property type="nucleotide sequence ID" value="NZ_JARTHD010000048.1"/>
</dbReference>
<name>A0ABR5AP94_BACBA</name>
<dbReference type="EMBL" id="JXLP01000025">
    <property type="protein sequence ID" value="KIL74163.1"/>
    <property type="molecule type" value="Genomic_DNA"/>
</dbReference>
<sequence length="64" mass="7464">MQKGWKAQQQKTLKKLVYALNEKKLSQNIQAHEKRGWRLASEVKEHGYGVGCLMEFPPPERKVI</sequence>
<accession>A0ABR5AP94</accession>
<organism evidence="1 2">
    <name type="scientific">Bacillus badius</name>
    <dbReference type="NCBI Taxonomy" id="1455"/>
    <lineage>
        <taxon>Bacteria</taxon>
        <taxon>Bacillati</taxon>
        <taxon>Bacillota</taxon>
        <taxon>Bacilli</taxon>
        <taxon>Bacillales</taxon>
        <taxon>Bacillaceae</taxon>
        <taxon>Pseudobacillus</taxon>
    </lineage>
</organism>
<evidence type="ECO:0000313" key="1">
    <source>
        <dbReference type="EMBL" id="KIL74163.1"/>
    </source>
</evidence>
<evidence type="ECO:0000313" key="2">
    <source>
        <dbReference type="Proteomes" id="UP000031982"/>
    </source>
</evidence>
<reference evidence="1 2" key="1">
    <citation type="submission" date="2015-01" db="EMBL/GenBank/DDBJ databases">
        <title>Genome Assembly of Bacillus badius MTCC 1458.</title>
        <authorList>
            <person name="Verma A."/>
            <person name="Khatri I."/>
            <person name="Mual P."/>
            <person name="Subramanian S."/>
            <person name="Krishnamurthi S."/>
        </authorList>
    </citation>
    <scope>NUCLEOTIDE SEQUENCE [LARGE SCALE GENOMIC DNA]</scope>
    <source>
        <strain evidence="1 2">MTCC 1458</strain>
    </source>
</reference>
<proteinExistence type="predicted"/>
<gene>
    <name evidence="1" type="ORF">SD77_2904</name>
</gene>
<keyword evidence="2" id="KW-1185">Reference proteome</keyword>
<dbReference type="Proteomes" id="UP000031982">
    <property type="component" value="Unassembled WGS sequence"/>
</dbReference>
<comment type="caution">
    <text evidence="1">The sequence shown here is derived from an EMBL/GenBank/DDBJ whole genome shotgun (WGS) entry which is preliminary data.</text>
</comment>